<dbReference type="FunFam" id="3.30.565.10:FF:000010">
    <property type="entry name" value="Sensor histidine kinase RcsC"/>
    <property type="match status" value="1"/>
</dbReference>
<dbReference type="SUPFAM" id="SSF55785">
    <property type="entry name" value="PYP-like sensor domain (PAS domain)"/>
    <property type="match status" value="3"/>
</dbReference>
<dbReference type="eggNOG" id="COG2205">
    <property type="taxonomic scope" value="Bacteria"/>
</dbReference>
<dbReference type="SMART" id="SM00086">
    <property type="entry name" value="PAC"/>
    <property type="match status" value="3"/>
</dbReference>
<evidence type="ECO:0000313" key="16">
    <source>
        <dbReference type="EMBL" id="BAH77151.1"/>
    </source>
</evidence>
<dbReference type="InterPro" id="IPR000673">
    <property type="entry name" value="Sig_transdc_resp-reg_Me-estase"/>
</dbReference>
<dbReference type="KEGG" id="dma:DMR_36600"/>
<feature type="domain" description="Response regulatory" evidence="12">
    <location>
        <begin position="1393"/>
        <end position="1512"/>
    </location>
</feature>
<keyword evidence="6" id="KW-0949">S-adenosyl-L-methionine</keyword>
<dbReference type="InterPro" id="IPR000780">
    <property type="entry name" value="CheR_MeTrfase"/>
</dbReference>
<dbReference type="Pfam" id="PF02518">
    <property type="entry name" value="HATPase_c"/>
    <property type="match status" value="1"/>
</dbReference>
<evidence type="ECO:0000256" key="5">
    <source>
        <dbReference type="ARBA" id="ARBA00022679"/>
    </source>
</evidence>
<dbReference type="SMART" id="SM00448">
    <property type="entry name" value="REC"/>
    <property type="match status" value="1"/>
</dbReference>
<dbReference type="SMART" id="SM00387">
    <property type="entry name" value="HATPase_c"/>
    <property type="match status" value="1"/>
</dbReference>
<dbReference type="GO" id="GO:0032259">
    <property type="term" value="P:methylation"/>
    <property type="evidence" value="ECO:0007669"/>
    <property type="project" value="UniProtKB-KW"/>
</dbReference>
<feature type="compositionally biased region" description="Polar residues" evidence="10">
    <location>
        <begin position="1"/>
        <end position="20"/>
    </location>
</feature>
<dbReference type="InterPro" id="IPR022642">
    <property type="entry name" value="CheR_C"/>
</dbReference>
<feature type="domain" description="Histidine kinase" evidence="11">
    <location>
        <begin position="1148"/>
        <end position="1370"/>
    </location>
</feature>
<comment type="catalytic activity">
    <reaction evidence="2">
        <text>L-glutamyl-[protein] + S-adenosyl-L-methionine = [protein]-L-glutamate 5-O-methyl ester + S-adenosyl-L-homocysteine</text>
        <dbReference type="Rhea" id="RHEA:24452"/>
        <dbReference type="Rhea" id="RHEA-COMP:10208"/>
        <dbReference type="Rhea" id="RHEA-COMP:10311"/>
        <dbReference type="ChEBI" id="CHEBI:29973"/>
        <dbReference type="ChEBI" id="CHEBI:57856"/>
        <dbReference type="ChEBI" id="CHEBI:59789"/>
        <dbReference type="ChEBI" id="CHEBI:82795"/>
        <dbReference type="EC" id="2.1.1.80"/>
    </reaction>
</comment>
<evidence type="ECO:0000259" key="11">
    <source>
        <dbReference type="PROSITE" id="PS50109"/>
    </source>
</evidence>
<dbReference type="Pfam" id="PF00072">
    <property type="entry name" value="Response_reg"/>
    <property type="match status" value="1"/>
</dbReference>
<dbReference type="InterPro" id="IPR036804">
    <property type="entry name" value="CheR_N_sf"/>
</dbReference>
<dbReference type="PROSITE" id="PS50109">
    <property type="entry name" value="HIS_KIN"/>
    <property type="match status" value="1"/>
</dbReference>
<accession>C4XM23</accession>
<keyword evidence="7" id="KW-0145">Chemotaxis</keyword>
<evidence type="ECO:0000256" key="4">
    <source>
        <dbReference type="ARBA" id="ARBA00022603"/>
    </source>
</evidence>
<evidence type="ECO:0000259" key="13">
    <source>
        <dbReference type="PROSITE" id="PS50113"/>
    </source>
</evidence>
<dbReference type="InterPro" id="IPR003661">
    <property type="entry name" value="HisK_dim/P_dom"/>
</dbReference>
<dbReference type="InterPro" id="IPR022641">
    <property type="entry name" value="CheR_N"/>
</dbReference>
<dbReference type="Pfam" id="PF13596">
    <property type="entry name" value="PAS_10"/>
    <property type="match status" value="1"/>
</dbReference>
<dbReference type="CDD" id="cd17546">
    <property type="entry name" value="REC_hyHK_CKI1_RcsC-like"/>
    <property type="match status" value="1"/>
</dbReference>
<dbReference type="EMBL" id="AP010904">
    <property type="protein sequence ID" value="BAH77151.1"/>
    <property type="molecule type" value="Genomic_DNA"/>
</dbReference>
<dbReference type="InterPro" id="IPR000014">
    <property type="entry name" value="PAS"/>
</dbReference>
<dbReference type="InterPro" id="IPR013655">
    <property type="entry name" value="PAS_fold_3"/>
</dbReference>
<dbReference type="CDD" id="cd00130">
    <property type="entry name" value="PAS"/>
    <property type="match status" value="1"/>
</dbReference>
<dbReference type="NCBIfam" id="TIGR00229">
    <property type="entry name" value="sensory_box"/>
    <property type="match status" value="1"/>
</dbReference>
<feature type="modified residue" description="4-aspartylphosphate" evidence="8">
    <location>
        <position position="1442"/>
    </location>
</feature>
<evidence type="ECO:0000313" key="17">
    <source>
        <dbReference type="Proteomes" id="UP000009071"/>
    </source>
</evidence>
<feature type="domain" description="CheR-type methyltransferase" evidence="15">
    <location>
        <begin position="250"/>
        <end position="484"/>
    </location>
</feature>
<evidence type="ECO:0000259" key="12">
    <source>
        <dbReference type="PROSITE" id="PS50110"/>
    </source>
</evidence>
<dbReference type="SUPFAM" id="SSF55874">
    <property type="entry name" value="ATPase domain of HSP90 chaperone/DNA topoisomerase II/histidine kinase"/>
    <property type="match status" value="1"/>
</dbReference>
<dbReference type="GO" id="GO:0008983">
    <property type="term" value="F:protein-glutamate O-methyltransferase activity"/>
    <property type="evidence" value="ECO:0007669"/>
    <property type="project" value="UniProtKB-EC"/>
</dbReference>
<dbReference type="Pfam" id="PF01339">
    <property type="entry name" value="CheB_methylest"/>
    <property type="match status" value="1"/>
</dbReference>
<protein>
    <submittedName>
        <fullName evidence="16">Chemotaxis CheB/CheR fusion protein</fullName>
    </submittedName>
</protein>
<dbReference type="GO" id="GO:0000155">
    <property type="term" value="F:phosphorelay sensor kinase activity"/>
    <property type="evidence" value="ECO:0007669"/>
    <property type="project" value="InterPro"/>
</dbReference>
<evidence type="ECO:0000259" key="15">
    <source>
        <dbReference type="PROSITE" id="PS50123"/>
    </source>
</evidence>
<keyword evidence="4" id="KW-0489">Methyltransferase</keyword>
<dbReference type="Gene3D" id="1.10.287.130">
    <property type="match status" value="1"/>
</dbReference>
<feature type="domain" description="CheB-type methylesterase" evidence="14">
    <location>
        <begin position="34"/>
        <end position="223"/>
    </location>
</feature>
<dbReference type="PANTHER" id="PTHR45339">
    <property type="entry name" value="HYBRID SIGNAL TRANSDUCTION HISTIDINE KINASE J"/>
    <property type="match status" value="1"/>
</dbReference>
<dbReference type="FunFam" id="3.30.450.20:FF:000099">
    <property type="entry name" value="Sensory box sensor histidine kinase"/>
    <property type="match status" value="1"/>
</dbReference>
<dbReference type="SUPFAM" id="SSF52738">
    <property type="entry name" value="Methylesterase CheB, C-terminal domain"/>
    <property type="match status" value="1"/>
</dbReference>
<dbReference type="eggNOG" id="COG2201">
    <property type="taxonomic scope" value="Bacteria"/>
</dbReference>
<dbReference type="Pfam" id="PF00512">
    <property type="entry name" value="HisKA"/>
    <property type="match status" value="1"/>
</dbReference>
<dbReference type="Proteomes" id="UP000009071">
    <property type="component" value="Chromosome"/>
</dbReference>
<keyword evidence="3 8" id="KW-0597">Phosphoprotein</keyword>
<dbReference type="OrthoDB" id="9786165at2"/>
<evidence type="ECO:0000256" key="2">
    <source>
        <dbReference type="ARBA" id="ARBA00001541"/>
    </source>
</evidence>
<keyword evidence="9" id="KW-0175">Coiled coil</keyword>
<dbReference type="PROSITE" id="PS50122">
    <property type="entry name" value="CHEB"/>
    <property type="match status" value="1"/>
</dbReference>
<dbReference type="SUPFAM" id="SSF52172">
    <property type="entry name" value="CheY-like"/>
    <property type="match status" value="1"/>
</dbReference>
<evidence type="ECO:0000256" key="6">
    <source>
        <dbReference type="ARBA" id="ARBA00022691"/>
    </source>
</evidence>
<feature type="active site" evidence="7">
    <location>
        <position position="46"/>
    </location>
</feature>
<feature type="domain" description="PAC" evidence="13">
    <location>
        <begin position="1078"/>
        <end position="1130"/>
    </location>
</feature>
<feature type="active site" evidence="7">
    <location>
        <position position="165"/>
    </location>
</feature>
<dbReference type="SMART" id="SM00091">
    <property type="entry name" value="PAS"/>
    <property type="match status" value="2"/>
</dbReference>
<dbReference type="HOGENOM" id="CLU_000892_2_2_7"/>
<keyword evidence="17" id="KW-1185">Reference proteome</keyword>
<evidence type="ECO:0000259" key="14">
    <source>
        <dbReference type="PROSITE" id="PS50122"/>
    </source>
</evidence>
<dbReference type="Gene3D" id="3.40.50.2300">
    <property type="match status" value="1"/>
</dbReference>
<dbReference type="InterPro" id="IPR003594">
    <property type="entry name" value="HATPase_dom"/>
</dbReference>
<dbReference type="InterPro" id="IPR036890">
    <property type="entry name" value="HATPase_C_sf"/>
</dbReference>
<dbReference type="CDD" id="cd16434">
    <property type="entry name" value="CheB-CheR_fusion"/>
    <property type="match status" value="1"/>
</dbReference>
<dbReference type="Gene3D" id="3.30.450.20">
    <property type="entry name" value="PAS domain"/>
    <property type="match status" value="3"/>
</dbReference>
<gene>
    <name evidence="16" type="ordered locus">DMR_36600</name>
</gene>
<dbReference type="InterPro" id="IPR011006">
    <property type="entry name" value="CheY-like_superfamily"/>
</dbReference>
<dbReference type="PROSITE" id="PS50110">
    <property type="entry name" value="RESPONSE_REGULATORY"/>
    <property type="match status" value="1"/>
</dbReference>
<dbReference type="RefSeq" id="WP_015862293.1">
    <property type="nucleotide sequence ID" value="NC_012796.1"/>
</dbReference>
<dbReference type="CDD" id="cd00082">
    <property type="entry name" value="HisKA"/>
    <property type="match status" value="1"/>
</dbReference>
<dbReference type="SMART" id="SM00388">
    <property type="entry name" value="HisKA"/>
    <property type="match status" value="1"/>
</dbReference>
<dbReference type="PRINTS" id="PR00996">
    <property type="entry name" value="CHERMTFRASE"/>
</dbReference>
<comment type="catalytic activity">
    <reaction evidence="1">
        <text>ATP + protein L-histidine = ADP + protein N-phospho-L-histidine.</text>
        <dbReference type="EC" id="2.7.13.3"/>
    </reaction>
</comment>
<dbReference type="InterPro" id="IPR035909">
    <property type="entry name" value="CheB_C"/>
</dbReference>
<dbReference type="Gene3D" id="3.30.565.10">
    <property type="entry name" value="Histidine kinase-like ATPase, C-terminal domain"/>
    <property type="match status" value="1"/>
</dbReference>
<dbReference type="SUPFAM" id="SSF47757">
    <property type="entry name" value="Chemotaxis receptor methyltransferase CheR, N-terminal domain"/>
    <property type="match status" value="1"/>
</dbReference>
<dbReference type="Pfam" id="PF08447">
    <property type="entry name" value="PAS_3"/>
    <property type="match status" value="1"/>
</dbReference>
<dbReference type="InterPro" id="IPR005467">
    <property type="entry name" value="His_kinase_dom"/>
</dbReference>
<feature type="coiled-coil region" evidence="9">
    <location>
        <begin position="681"/>
        <end position="764"/>
    </location>
</feature>
<dbReference type="InterPro" id="IPR000700">
    <property type="entry name" value="PAS-assoc_C"/>
</dbReference>
<dbReference type="SUPFAM" id="SSF47384">
    <property type="entry name" value="Homodimeric domain of signal transducing histidine kinase"/>
    <property type="match status" value="1"/>
</dbReference>
<dbReference type="GO" id="GO:0005737">
    <property type="term" value="C:cytoplasm"/>
    <property type="evidence" value="ECO:0007669"/>
    <property type="project" value="InterPro"/>
</dbReference>
<evidence type="ECO:0000256" key="9">
    <source>
        <dbReference type="SAM" id="Coils"/>
    </source>
</evidence>
<evidence type="ECO:0000256" key="1">
    <source>
        <dbReference type="ARBA" id="ARBA00000085"/>
    </source>
</evidence>
<sequence>MPTPSKDSTLNDNNATNTINHPGGPPERKQKNEITDNLHIVGVGASAGGLEALEFFFNQMPPKNGLAFVVIQHLSPDFKSLMDEILSRQTSMAIHRVEDGMELLPDSIYLIPPKKEMTVRKGKLFLFDKEPSRPLEMPIDIFFRSMAKESGERAIGVILSGTGSDGSRGIGAIHEAGGLVLVQSPDTAQFDGMPRSAIDTGMVNFILSPKEMPEVILQYLNDPQAFRRSEQQTLLDGQAIDDESSMALALLKRHYGIDFAYYKPTTVGRRLSRRMTMRQMSRLSDYLDFLSTNVEELNDLYKDLLIGVTSFFRDPEAFSKMEREIIPSIFESASENEEIRAWIAGCATGEEVYSLGILLYEEARRRQFKKKITIFATDVHRESLEFASQGLYDLNRFSGMSPERKSRFFREENGLRYRVCPELRSMVVFAPHNVISDPPFTKMDLVSCRNMLIYLLPVAQEKAISLFHFALKVGGILFMGSSESPGALAPEFDVIDSKNKIFKKMRDVKLNLDLRLSSPGEKFKRGNVPVTSTAGMDRNLLRDYDLLLKKYMPTGLIVGERREVLHFFGDVSRYLTNIAGRAERDVIDMVEGDLKLALGAALHRAASENTRIVFKHVKIAMQGGHELVDLAVECLTDDKLTQRHYHVTFLPPSSITVSAIENEKCGTETAFLPTDEVWRRIAELEGDLQTTRENLQATIEELQTTNEELQATNEEMLAANEELQSTNEELHSVNEELYTVNAEFEKKNKELRELNEDHDNLLRSTEVGTLFLDDKLCIRKFNPAITKSFKLLPHDVGRPVDHIAYQFSGQAEMLQDLRDVLSTGNMIEREIQANDEEWLLQRVLPFKSDSGIKGVVLTFTDISKIKAFELERNKAKLLKELASSVPGMVFQYASSPVGTSGFTFISDGASSLLGSELASELITASRMSCMVYEADLVNFDQALIEATNSNSILDCEHRVKSEGDNEKWLHTRCTPKTLHDGTVFWNGVSVDITERKIAAAQVSKAAEFYLTILNRAPALIWRAGLDAKCDWFNATWLSFTGRDISQELGDGWADGVHPEDLQHCLDTYKKSFIARQFFEMEYRMRRHDGEYRWIVDFGCPFKNINGEFGGYIGFCYDITDRRQATLDLELARFNAEEANRTKSEFLANMSHEIRTPLNGVLGMLQLLQSTSLDVEQKEYSIAAVDSCIRLTRLLSDILDLSRVEAGKLGIQAVPFDLSETVNVVNELFKTQAIESGITLDFHIDQDIPKRLIGDAPRLQQVLCNLVGNALKFTHAGKIAVSSHLLPSSDPKRISLMFSISDTGIGIPHDKIDLLFTPFTQVSEGYTRRHQGAGLGLSICKHLVTLMGGNISISSVLGQGTTVNFSANFDFNEYCPIDNSPDLTRSQNLKMTFNILLAEDDNVNRLVAQRMLEKAGCTITLVENGRQAIEALRVGSFDAILMDVQMPVMDGVAATTAIRNGEAGKEHTRIPIIAMTAYTMSGDREKFLASGMDGYISKPLEISNLLEVLKRALDPVS</sequence>
<dbReference type="InterPro" id="IPR035965">
    <property type="entry name" value="PAS-like_dom_sf"/>
</dbReference>
<reference evidence="16 17" key="1">
    <citation type="journal article" date="2009" name="Genome Res.">
        <title>Whole genome sequence of Desulfovibrio magneticus strain RS-1 revealed common gene clusters in magnetotactic bacteria.</title>
        <authorList>
            <person name="Nakazawa H."/>
            <person name="Arakaki A."/>
            <person name="Narita-Yamada S."/>
            <person name="Yashiro I."/>
            <person name="Jinno K."/>
            <person name="Aoki N."/>
            <person name="Tsuruyama A."/>
            <person name="Okamura Y."/>
            <person name="Tanikawa S."/>
            <person name="Fujita N."/>
            <person name="Takeyama H."/>
            <person name="Matsunaga T."/>
        </authorList>
    </citation>
    <scope>NUCLEOTIDE SEQUENCE [LARGE SCALE GENOMIC DNA]</scope>
    <source>
        <strain evidence="17">ATCC 700980 / DSM 13731 / RS-1</strain>
    </source>
</reference>
<feature type="active site" evidence="7">
    <location>
        <position position="73"/>
    </location>
</feature>
<dbReference type="Pfam" id="PF03705">
    <property type="entry name" value="CheR_N"/>
    <property type="match status" value="1"/>
</dbReference>
<dbReference type="GO" id="GO:0008984">
    <property type="term" value="F:protein-glutamate methylesterase activity"/>
    <property type="evidence" value="ECO:0007669"/>
    <property type="project" value="InterPro"/>
</dbReference>
<dbReference type="Pfam" id="PF01739">
    <property type="entry name" value="CheR"/>
    <property type="match status" value="1"/>
</dbReference>
<dbReference type="InterPro" id="IPR001610">
    <property type="entry name" value="PAC"/>
</dbReference>
<dbReference type="eggNOG" id="COG1352">
    <property type="taxonomic scope" value="Bacteria"/>
</dbReference>
<proteinExistence type="predicted"/>
<name>C4XM23_SOLM1</name>
<evidence type="ECO:0000256" key="10">
    <source>
        <dbReference type="SAM" id="MobiDB-lite"/>
    </source>
</evidence>
<dbReference type="PANTHER" id="PTHR45339:SF3">
    <property type="entry name" value="HISTIDINE KINASE"/>
    <property type="match status" value="1"/>
</dbReference>
<dbReference type="STRING" id="573370.DMR_36600"/>
<evidence type="ECO:0000256" key="3">
    <source>
        <dbReference type="ARBA" id="ARBA00022553"/>
    </source>
</evidence>
<dbReference type="Gene3D" id="3.40.50.150">
    <property type="entry name" value="Vaccinia Virus protein VP39"/>
    <property type="match status" value="1"/>
</dbReference>
<feature type="region of interest" description="Disordered" evidence="10">
    <location>
        <begin position="1"/>
        <end position="31"/>
    </location>
</feature>
<dbReference type="PROSITE" id="PS50123">
    <property type="entry name" value="CHER"/>
    <property type="match status" value="1"/>
</dbReference>
<evidence type="ECO:0000256" key="7">
    <source>
        <dbReference type="PROSITE-ProRule" id="PRU00050"/>
    </source>
</evidence>
<keyword evidence="5" id="KW-0808">Transferase</keyword>
<dbReference type="InterPro" id="IPR029063">
    <property type="entry name" value="SAM-dependent_MTases_sf"/>
</dbReference>
<dbReference type="CDD" id="cd16922">
    <property type="entry name" value="HATPase_EvgS-ArcB-TorS-like"/>
    <property type="match status" value="1"/>
</dbReference>
<dbReference type="SMART" id="SM00138">
    <property type="entry name" value="MeTrc"/>
    <property type="match status" value="1"/>
</dbReference>
<dbReference type="PROSITE" id="PS50113">
    <property type="entry name" value="PAC"/>
    <property type="match status" value="1"/>
</dbReference>
<dbReference type="GO" id="GO:0006935">
    <property type="term" value="P:chemotaxis"/>
    <property type="evidence" value="ECO:0007669"/>
    <property type="project" value="UniProtKB-UniRule"/>
</dbReference>
<keyword evidence="7" id="KW-0378">Hydrolase</keyword>
<dbReference type="SUPFAM" id="SSF53335">
    <property type="entry name" value="S-adenosyl-L-methionine-dependent methyltransferases"/>
    <property type="match status" value="1"/>
</dbReference>
<evidence type="ECO:0000256" key="8">
    <source>
        <dbReference type="PROSITE-ProRule" id="PRU00169"/>
    </source>
</evidence>
<dbReference type="Gene3D" id="3.40.50.180">
    <property type="entry name" value="Methylesterase CheB, C-terminal domain"/>
    <property type="match status" value="1"/>
</dbReference>
<organism evidence="16 17">
    <name type="scientific">Solidesulfovibrio magneticus (strain ATCC 700980 / DSM 13731 / RS-1)</name>
    <name type="common">Desulfovibrio magneticus</name>
    <dbReference type="NCBI Taxonomy" id="573370"/>
    <lineage>
        <taxon>Bacteria</taxon>
        <taxon>Pseudomonadati</taxon>
        <taxon>Thermodesulfobacteriota</taxon>
        <taxon>Desulfovibrionia</taxon>
        <taxon>Desulfovibrionales</taxon>
        <taxon>Desulfovibrionaceae</taxon>
        <taxon>Solidesulfovibrio</taxon>
    </lineage>
</organism>
<dbReference type="InterPro" id="IPR001789">
    <property type="entry name" value="Sig_transdc_resp-reg_receiver"/>
</dbReference>
<dbReference type="GO" id="GO:0000156">
    <property type="term" value="F:phosphorelay response regulator activity"/>
    <property type="evidence" value="ECO:0007669"/>
    <property type="project" value="InterPro"/>
</dbReference>
<dbReference type="InterPro" id="IPR036097">
    <property type="entry name" value="HisK_dim/P_sf"/>
</dbReference>
<dbReference type="Gene3D" id="1.10.155.10">
    <property type="entry name" value="Chemotaxis receptor methyltransferase CheR, N-terminal domain"/>
    <property type="match status" value="1"/>
</dbReference>